<evidence type="ECO:0000313" key="3">
    <source>
        <dbReference type="EMBL" id="ASR52739.1"/>
    </source>
</evidence>
<feature type="chain" id="PRO_5046884409" description="Argininosuccinate lyase" evidence="2">
    <location>
        <begin position="22"/>
        <end position="80"/>
    </location>
</feature>
<proteinExistence type="predicted"/>
<sequence>MRSSILLMACTAMVLLGGCQAEPDFDTKFEQQSRDLAAKARSIDADAKKQLDAAREAEQASAELGNSAASPTPAPVTNVK</sequence>
<dbReference type="GeneID" id="303487047"/>
<dbReference type="RefSeq" id="WP_117352931.1">
    <property type="nucleotide sequence ID" value="NZ_CP020083.1"/>
</dbReference>
<dbReference type="PROSITE" id="PS51257">
    <property type="entry name" value="PROKAR_LIPOPROTEIN"/>
    <property type="match status" value="1"/>
</dbReference>
<feature type="signal peptide" evidence="2">
    <location>
        <begin position="1"/>
        <end position="21"/>
    </location>
</feature>
<evidence type="ECO:0000313" key="4">
    <source>
        <dbReference type="Proteomes" id="UP000258016"/>
    </source>
</evidence>
<reference evidence="3 4" key="1">
    <citation type="submission" date="2017-03" db="EMBL/GenBank/DDBJ databases">
        <title>Complete genome sequence of Blastomonas fulva degrading microcsystin LR.</title>
        <authorList>
            <person name="Lee H.-g."/>
            <person name="Jin L."/>
            <person name="oh H.-M."/>
        </authorList>
    </citation>
    <scope>NUCLEOTIDE SEQUENCE [LARGE SCALE GENOMIC DNA]</scope>
    <source>
        <strain evidence="3 4">T2</strain>
    </source>
</reference>
<evidence type="ECO:0008006" key="5">
    <source>
        <dbReference type="Google" id="ProtNLM"/>
    </source>
</evidence>
<accession>A0ABN5BB26</accession>
<gene>
    <name evidence="3" type="ORF">B5J99_15775</name>
</gene>
<evidence type="ECO:0000256" key="1">
    <source>
        <dbReference type="SAM" id="MobiDB-lite"/>
    </source>
</evidence>
<feature type="region of interest" description="Disordered" evidence="1">
    <location>
        <begin position="47"/>
        <end position="80"/>
    </location>
</feature>
<keyword evidence="2" id="KW-0732">Signal</keyword>
<protein>
    <recommendedName>
        <fullName evidence="5">Argininosuccinate lyase</fullName>
    </recommendedName>
</protein>
<dbReference type="Proteomes" id="UP000258016">
    <property type="component" value="Chromosome"/>
</dbReference>
<feature type="compositionally biased region" description="Basic and acidic residues" evidence="1">
    <location>
        <begin position="47"/>
        <end position="58"/>
    </location>
</feature>
<name>A0ABN5BB26_9SPHN</name>
<evidence type="ECO:0000256" key="2">
    <source>
        <dbReference type="SAM" id="SignalP"/>
    </source>
</evidence>
<dbReference type="EMBL" id="CP020083">
    <property type="protein sequence ID" value="ASR52739.1"/>
    <property type="molecule type" value="Genomic_DNA"/>
</dbReference>
<organism evidence="3 4">
    <name type="scientific">Blastomonas fulva</name>
    <dbReference type="NCBI Taxonomy" id="1550728"/>
    <lineage>
        <taxon>Bacteria</taxon>
        <taxon>Pseudomonadati</taxon>
        <taxon>Pseudomonadota</taxon>
        <taxon>Alphaproteobacteria</taxon>
        <taxon>Sphingomonadales</taxon>
        <taxon>Sphingomonadaceae</taxon>
        <taxon>Blastomonas</taxon>
    </lineage>
</organism>
<keyword evidence="4" id="KW-1185">Reference proteome</keyword>